<dbReference type="GO" id="GO:0019901">
    <property type="term" value="F:protein kinase binding"/>
    <property type="evidence" value="ECO:0007669"/>
    <property type="project" value="TreeGrafter"/>
</dbReference>
<evidence type="ECO:0000259" key="7">
    <source>
        <dbReference type="PROSITE" id="PS51371"/>
    </source>
</evidence>
<dbReference type="EMBL" id="JAUCMV010000002">
    <property type="protein sequence ID" value="KAK0417840.1"/>
    <property type="molecule type" value="Genomic_DNA"/>
</dbReference>
<feature type="domain" description="CBS" evidence="7">
    <location>
        <begin position="450"/>
        <end position="510"/>
    </location>
</feature>
<evidence type="ECO:0000256" key="2">
    <source>
        <dbReference type="ARBA" id="ARBA00022737"/>
    </source>
</evidence>
<evidence type="ECO:0000256" key="3">
    <source>
        <dbReference type="ARBA" id="ARBA00023122"/>
    </source>
</evidence>
<dbReference type="Gene3D" id="3.10.580.10">
    <property type="entry name" value="CBS-domain"/>
    <property type="match status" value="2"/>
</dbReference>
<dbReference type="AlphaFoldDB" id="A0AA39I674"/>
<feature type="region of interest" description="Disordered" evidence="6">
    <location>
        <begin position="42"/>
        <end position="61"/>
    </location>
</feature>
<evidence type="ECO:0000313" key="8">
    <source>
        <dbReference type="EMBL" id="KAK0417840.1"/>
    </source>
</evidence>
<dbReference type="GO" id="GO:0005634">
    <property type="term" value="C:nucleus"/>
    <property type="evidence" value="ECO:0007669"/>
    <property type="project" value="TreeGrafter"/>
</dbReference>
<feature type="domain" description="CBS" evidence="7">
    <location>
        <begin position="608"/>
        <end position="670"/>
    </location>
</feature>
<dbReference type="InterPro" id="IPR046342">
    <property type="entry name" value="CBS_dom_sf"/>
</dbReference>
<proteinExistence type="inferred from homology"/>
<dbReference type="CDD" id="cd04618">
    <property type="entry name" value="CBS_euAMPK_gamma-like_repeat1"/>
    <property type="match status" value="1"/>
</dbReference>
<reference evidence="8" key="1">
    <citation type="submission" date="2023-06" db="EMBL/GenBank/DDBJ databases">
        <title>Genomic analysis of the entomopathogenic nematode Steinernema hermaphroditum.</title>
        <authorList>
            <person name="Schwarz E.M."/>
            <person name="Heppert J.K."/>
            <person name="Baniya A."/>
            <person name="Schwartz H.T."/>
            <person name="Tan C.-H."/>
            <person name="Antoshechkin I."/>
            <person name="Sternberg P.W."/>
            <person name="Goodrich-Blair H."/>
            <person name="Dillman A.R."/>
        </authorList>
    </citation>
    <scope>NUCLEOTIDE SEQUENCE</scope>
    <source>
        <strain evidence="8">PS9179</strain>
        <tissue evidence="8">Whole animal</tissue>
    </source>
</reference>
<dbReference type="InterPro" id="IPR050511">
    <property type="entry name" value="AMPK_gamma/SDS23_families"/>
</dbReference>
<dbReference type="SMART" id="SM00116">
    <property type="entry name" value="CBS"/>
    <property type="match status" value="4"/>
</dbReference>
<dbReference type="SUPFAM" id="SSF54631">
    <property type="entry name" value="CBS-domain pair"/>
    <property type="match status" value="2"/>
</dbReference>
<evidence type="ECO:0000256" key="4">
    <source>
        <dbReference type="ARBA" id="ARBA00025878"/>
    </source>
</evidence>
<evidence type="ECO:0000313" key="9">
    <source>
        <dbReference type="Proteomes" id="UP001175271"/>
    </source>
</evidence>
<dbReference type="Proteomes" id="UP001175271">
    <property type="component" value="Unassembled WGS sequence"/>
</dbReference>
<gene>
    <name evidence="8" type="ORF">QR680_013237</name>
</gene>
<dbReference type="InterPro" id="IPR000644">
    <property type="entry name" value="CBS_dom"/>
</dbReference>
<dbReference type="GO" id="GO:0016208">
    <property type="term" value="F:AMP binding"/>
    <property type="evidence" value="ECO:0007669"/>
    <property type="project" value="TreeGrafter"/>
</dbReference>
<evidence type="ECO:0000256" key="6">
    <source>
        <dbReference type="SAM" id="MobiDB-lite"/>
    </source>
</evidence>
<protein>
    <recommendedName>
        <fullName evidence="7">CBS domain-containing protein</fullName>
    </recommendedName>
</protein>
<dbReference type="GO" id="GO:0031588">
    <property type="term" value="C:nucleotide-activated protein kinase complex"/>
    <property type="evidence" value="ECO:0007669"/>
    <property type="project" value="TreeGrafter"/>
</dbReference>
<dbReference type="PROSITE" id="PS51371">
    <property type="entry name" value="CBS"/>
    <property type="match status" value="3"/>
</dbReference>
<dbReference type="Pfam" id="PF00571">
    <property type="entry name" value="CBS"/>
    <property type="match status" value="4"/>
</dbReference>
<name>A0AA39I674_9BILA</name>
<evidence type="ECO:0000256" key="5">
    <source>
        <dbReference type="PROSITE-ProRule" id="PRU00703"/>
    </source>
</evidence>
<evidence type="ECO:0000256" key="1">
    <source>
        <dbReference type="ARBA" id="ARBA00006750"/>
    </source>
</evidence>
<sequence>MRSTDGRRVPRKVAKRMKTATSIQENLKAISEKVLRPSLSTTHIDISPSSRDYRTQSSSTMSAVPIPHNVYRRQSVDSAVVIGSPTRRFFETFREKMHLRGRRNSHREERDDVDPLEHLAFPPPCDVPPEVLAPLGCSVPSSDPFFAVGDFRSRSRSEVPASTVLPVGYGSQRASGGVLVMFPPNSSASSSTNSSSAALHNNNYVVPPGRCHRRHASVCCDGENRENNCGEAPPKRQFVLLPAMAEAEARGPRPRSFSLANRLGLKKTAIGNCRAGGSKSARGACPSDHPLYVDTQLANNPQNPFDKKRSPVAHMVDLVKGRSRTNSMMSSTSPLCFTVDAAAMANTNSPIRSPAIRPRTATTGNRYSRAVVLQGMHSQRSLDESASPVALGHTALLVRESAFLNASAFDGAQLTSVTSALPEINKIIFENQDAVYSLFMKAHKCYDLIPTSSKLVVFDVQLPVRKAFYALVYNGVRAAPLWDSTKNEFVGMLTITDFIQILHKYYKADANHEGIKELEEHKIITWREEFERDGRLPPLVTIDPSESLYHAVQMLCDNKIHRLPVLEHSTGNISYILTHKRLIKFLFLYINDLPKPAFMEKTPKELGIGSWGDVCTINMGTPLIDALRTFLSKRVSALPLVDDMGKVVDIYAKFDVINLAAEKAYNNLDVSVHEALRHRSDWFEGVRKCSVMDSLMTVVEVIVKAEVHRLIVTDEEQKVVGIISLGGNGSVKSPFYYLKVPYNFF</sequence>
<comment type="subunit">
    <text evidence="4">AMPK is a heterotrimer of an alpha catalytic subunit (PRKAA1 or PRKAA2), a beta (PRKAB1 or PRKAB2) and a gamma non-catalytic subunits (PRKAG1, PRKAG2 or PRKAG3). Interacts with FNIP1 and FNIP2.</text>
</comment>
<dbReference type="PANTHER" id="PTHR13780">
    <property type="entry name" value="AMP-ACTIVATED PROTEIN KINASE, GAMMA REGULATORY SUBUNIT"/>
    <property type="match status" value="1"/>
</dbReference>
<accession>A0AA39I674</accession>
<organism evidence="8 9">
    <name type="scientific">Steinernema hermaphroditum</name>
    <dbReference type="NCBI Taxonomy" id="289476"/>
    <lineage>
        <taxon>Eukaryota</taxon>
        <taxon>Metazoa</taxon>
        <taxon>Ecdysozoa</taxon>
        <taxon>Nematoda</taxon>
        <taxon>Chromadorea</taxon>
        <taxon>Rhabditida</taxon>
        <taxon>Tylenchina</taxon>
        <taxon>Panagrolaimomorpha</taxon>
        <taxon>Strongyloidoidea</taxon>
        <taxon>Steinernematidae</taxon>
        <taxon>Steinernema</taxon>
    </lineage>
</organism>
<feature type="domain" description="CBS" evidence="7">
    <location>
        <begin position="535"/>
        <end position="593"/>
    </location>
</feature>
<dbReference type="PANTHER" id="PTHR13780:SF35">
    <property type="entry name" value="LD22662P"/>
    <property type="match status" value="1"/>
</dbReference>
<dbReference type="CDD" id="cd04641">
    <property type="entry name" value="CBS_euAMPK_gamma-like_repeat2"/>
    <property type="match status" value="1"/>
</dbReference>
<dbReference type="GO" id="GO:0005737">
    <property type="term" value="C:cytoplasm"/>
    <property type="evidence" value="ECO:0007669"/>
    <property type="project" value="TreeGrafter"/>
</dbReference>
<keyword evidence="3 5" id="KW-0129">CBS domain</keyword>
<keyword evidence="2" id="KW-0677">Repeat</keyword>
<comment type="similarity">
    <text evidence="1">Belongs to the 5'-AMP-activated protein kinase gamma subunit family.</text>
</comment>
<comment type="caution">
    <text evidence="8">The sequence shown here is derived from an EMBL/GenBank/DDBJ whole genome shotgun (WGS) entry which is preliminary data.</text>
</comment>
<dbReference type="GO" id="GO:0019887">
    <property type="term" value="F:protein kinase regulator activity"/>
    <property type="evidence" value="ECO:0007669"/>
    <property type="project" value="TreeGrafter"/>
</dbReference>
<keyword evidence="9" id="KW-1185">Reference proteome</keyword>